<reference evidence="1 2" key="1">
    <citation type="submission" date="2018-09" db="EMBL/GenBank/DDBJ databases">
        <title>Paenibacillus SK2017-BO5.</title>
        <authorList>
            <person name="Piskunova J.V."/>
            <person name="Dubiley S.A."/>
            <person name="Severinov K.V."/>
        </authorList>
    </citation>
    <scope>NUCLEOTIDE SEQUENCE [LARGE SCALE GENOMIC DNA]</scope>
    <source>
        <strain evidence="1 2">BO5</strain>
    </source>
</reference>
<dbReference type="AlphaFoldDB" id="A0A3A3GCH1"/>
<sequence>MRVLFLTYDTMQRYLGTLDTLICLTKLMENGYALNSSMPFRCDYPGDYMEEVLSVLFRFCQVMKTDNVLEYQISLTAESKKKLSGCVQHKVLSCEYTGQVMTVETNEKGLVIHFEQEWDLFLHSFIDELMRISQFLFHVEDEECNEEGKTGDR</sequence>
<dbReference type="EMBL" id="QYZD01000025">
    <property type="protein sequence ID" value="RJG21370.1"/>
    <property type="molecule type" value="Genomic_DNA"/>
</dbReference>
<protein>
    <submittedName>
        <fullName evidence="1">Uncharacterized protein</fullName>
    </submittedName>
</protein>
<comment type="caution">
    <text evidence="1">The sequence shown here is derived from an EMBL/GenBank/DDBJ whole genome shotgun (WGS) entry which is preliminary data.</text>
</comment>
<proteinExistence type="predicted"/>
<evidence type="ECO:0000313" key="1">
    <source>
        <dbReference type="EMBL" id="RJG21370.1"/>
    </source>
</evidence>
<organism evidence="1 2">
    <name type="scientific">Paenibacillus thiaminolyticus</name>
    <name type="common">Bacillus thiaminolyticus</name>
    <dbReference type="NCBI Taxonomy" id="49283"/>
    <lineage>
        <taxon>Bacteria</taxon>
        <taxon>Bacillati</taxon>
        <taxon>Bacillota</taxon>
        <taxon>Bacilli</taxon>
        <taxon>Bacillales</taxon>
        <taxon>Paenibacillaceae</taxon>
        <taxon>Paenibacillus</taxon>
    </lineage>
</organism>
<evidence type="ECO:0000313" key="2">
    <source>
        <dbReference type="Proteomes" id="UP000266177"/>
    </source>
</evidence>
<gene>
    <name evidence="1" type="ORF">DQX05_21980</name>
</gene>
<name>A0A3A3GCH1_PANTH</name>
<accession>A0A3A3GCH1</accession>
<dbReference type="Proteomes" id="UP000266177">
    <property type="component" value="Unassembled WGS sequence"/>
</dbReference>